<evidence type="ECO:0000313" key="2">
    <source>
        <dbReference type="Proteomes" id="UP000276215"/>
    </source>
</evidence>
<dbReference type="AlphaFoldDB" id="A0A3N4J6C4"/>
<dbReference type="EMBL" id="ML120581">
    <property type="protein sequence ID" value="RPA89424.1"/>
    <property type="molecule type" value="Genomic_DNA"/>
</dbReference>
<keyword evidence="2" id="KW-1185">Reference proteome</keyword>
<evidence type="ECO:0008006" key="3">
    <source>
        <dbReference type="Google" id="ProtNLM"/>
    </source>
</evidence>
<reference evidence="1 2" key="1">
    <citation type="journal article" date="2018" name="Nat. Ecol. Evol.">
        <title>Pezizomycetes genomes reveal the molecular basis of ectomycorrhizal truffle lifestyle.</title>
        <authorList>
            <person name="Murat C."/>
            <person name="Payen T."/>
            <person name="Noel B."/>
            <person name="Kuo A."/>
            <person name="Morin E."/>
            <person name="Chen J."/>
            <person name="Kohler A."/>
            <person name="Krizsan K."/>
            <person name="Balestrini R."/>
            <person name="Da Silva C."/>
            <person name="Montanini B."/>
            <person name="Hainaut M."/>
            <person name="Levati E."/>
            <person name="Barry K.W."/>
            <person name="Belfiori B."/>
            <person name="Cichocki N."/>
            <person name="Clum A."/>
            <person name="Dockter R.B."/>
            <person name="Fauchery L."/>
            <person name="Guy J."/>
            <person name="Iotti M."/>
            <person name="Le Tacon F."/>
            <person name="Lindquist E.A."/>
            <person name="Lipzen A."/>
            <person name="Malagnac F."/>
            <person name="Mello A."/>
            <person name="Molinier V."/>
            <person name="Miyauchi S."/>
            <person name="Poulain J."/>
            <person name="Riccioni C."/>
            <person name="Rubini A."/>
            <person name="Sitrit Y."/>
            <person name="Splivallo R."/>
            <person name="Traeger S."/>
            <person name="Wang M."/>
            <person name="Zifcakova L."/>
            <person name="Wipf D."/>
            <person name="Zambonelli A."/>
            <person name="Paolocci F."/>
            <person name="Nowrousian M."/>
            <person name="Ottonello S."/>
            <person name="Baldrian P."/>
            <person name="Spatafora J.W."/>
            <person name="Henrissat B."/>
            <person name="Nagy L.G."/>
            <person name="Aury J.M."/>
            <person name="Wincker P."/>
            <person name="Grigoriev I.V."/>
            <person name="Bonfante P."/>
            <person name="Martin F.M."/>
        </authorList>
    </citation>
    <scope>NUCLEOTIDE SEQUENCE [LARGE SCALE GENOMIC DNA]</scope>
    <source>
        <strain evidence="1 2">120613-1</strain>
    </source>
</reference>
<organism evidence="1 2">
    <name type="scientific">Choiromyces venosus 120613-1</name>
    <dbReference type="NCBI Taxonomy" id="1336337"/>
    <lineage>
        <taxon>Eukaryota</taxon>
        <taxon>Fungi</taxon>
        <taxon>Dikarya</taxon>
        <taxon>Ascomycota</taxon>
        <taxon>Pezizomycotina</taxon>
        <taxon>Pezizomycetes</taxon>
        <taxon>Pezizales</taxon>
        <taxon>Tuberaceae</taxon>
        <taxon>Choiromyces</taxon>
    </lineage>
</organism>
<dbReference type="Gene3D" id="3.30.160.60">
    <property type="entry name" value="Classic Zinc Finger"/>
    <property type="match status" value="1"/>
</dbReference>
<sequence length="167" mass="18307">MHFPAVRSLLQLTTSHTSNNVLPLPAEPRPLPLYLNDDGLYSALFPQPTQLDIGVSPGIQSTPETDSARISSAVAPFRDAVFCATSRCLGNNGLHICSCSSFTCDIPGCTRATPFQTKQALNRHYEAIHLDQLLDCPVSRCERAGQKGLERVWLQHQTSIMTLAIVF</sequence>
<evidence type="ECO:0000313" key="1">
    <source>
        <dbReference type="EMBL" id="RPA89424.1"/>
    </source>
</evidence>
<protein>
    <recommendedName>
        <fullName evidence="3">C2H2-type domain-containing protein</fullName>
    </recommendedName>
</protein>
<proteinExistence type="predicted"/>
<accession>A0A3N4J6C4</accession>
<dbReference type="OrthoDB" id="8922241at2759"/>
<gene>
    <name evidence="1" type="ORF">L873DRAFT_661051</name>
</gene>
<name>A0A3N4J6C4_9PEZI</name>
<dbReference type="Proteomes" id="UP000276215">
    <property type="component" value="Unassembled WGS sequence"/>
</dbReference>